<dbReference type="OrthoDB" id="4186295at2"/>
<dbReference type="PANTHER" id="PTHR30413:SF8">
    <property type="entry name" value="TRANSPORT PERMEASE PROTEIN"/>
    <property type="match status" value="1"/>
</dbReference>
<evidence type="ECO:0000259" key="10">
    <source>
        <dbReference type="PROSITE" id="PS51012"/>
    </source>
</evidence>
<name>A0A317DG42_9ACTN</name>
<comment type="caution">
    <text evidence="11">The sequence shown here is derived from an EMBL/GenBank/DDBJ whole genome shotgun (WGS) entry which is preliminary data.</text>
</comment>
<feature type="transmembrane region" description="Helical" evidence="9">
    <location>
        <begin position="94"/>
        <end position="116"/>
    </location>
</feature>
<keyword evidence="5" id="KW-0997">Cell inner membrane</keyword>
<feature type="transmembrane region" description="Helical" evidence="9">
    <location>
        <begin position="272"/>
        <end position="292"/>
    </location>
</feature>
<gene>
    <name evidence="11" type="ORF">DKT69_20770</name>
</gene>
<dbReference type="PANTHER" id="PTHR30413">
    <property type="entry name" value="INNER MEMBRANE TRANSPORT PERMEASE"/>
    <property type="match status" value="1"/>
</dbReference>
<dbReference type="AlphaFoldDB" id="A0A317DG42"/>
<evidence type="ECO:0000256" key="8">
    <source>
        <dbReference type="ARBA" id="ARBA00023136"/>
    </source>
</evidence>
<evidence type="ECO:0000256" key="9">
    <source>
        <dbReference type="RuleBase" id="RU361157"/>
    </source>
</evidence>
<dbReference type="GO" id="GO:0005886">
    <property type="term" value="C:plasma membrane"/>
    <property type="evidence" value="ECO:0007669"/>
    <property type="project" value="UniProtKB-SubCell"/>
</dbReference>
<dbReference type="GO" id="GO:0140359">
    <property type="term" value="F:ABC-type transporter activity"/>
    <property type="evidence" value="ECO:0007669"/>
    <property type="project" value="InterPro"/>
</dbReference>
<feature type="transmembrane region" description="Helical" evidence="9">
    <location>
        <begin position="137"/>
        <end position="165"/>
    </location>
</feature>
<evidence type="ECO:0000256" key="3">
    <source>
        <dbReference type="ARBA" id="ARBA00022448"/>
    </source>
</evidence>
<feature type="domain" description="ABC transmembrane type-2" evidence="10">
    <location>
        <begin position="64"/>
        <end position="294"/>
    </location>
</feature>
<reference evidence="11 12" key="1">
    <citation type="submission" date="2018-05" db="EMBL/GenBank/DDBJ databases">
        <title>Micromonosporas from Atacama Desert.</title>
        <authorList>
            <person name="Carro L."/>
            <person name="Golinska P."/>
            <person name="Klenk H.-P."/>
            <person name="Goodfellow M."/>
        </authorList>
    </citation>
    <scope>NUCLEOTIDE SEQUENCE [LARGE SCALE GENOMIC DNA]</scope>
    <source>
        <strain evidence="11 12">4G51</strain>
    </source>
</reference>
<evidence type="ECO:0000256" key="2">
    <source>
        <dbReference type="ARBA" id="ARBA00007783"/>
    </source>
</evidence>
<comment type="caution">
    <text evidence="9">Lacks conserved residue(s) required for the propagation of feature annotation.</text>
</comment>
<feature type="transmembrane region" description="Helical" evidence="9">
    <location>
        <begin position="67"/>
        <end position="88"/>
    </location>
</feature>
<evidence type="ECO:0000256" key="6">
    <source>
        <dbReference type="ARBA" id="ARBA00022692"/>
    </source>
</evidence>
<accession>A0A317DG42</accession>
<organism evidence="11 12">
    <name type="scientific">Micromonospora sicca</name>
    <dbReference type="NCBI Taxonomy" id="2202420"/>
    <lineage>
        <taxon>Bacteria</taxon>
        <taxon>Bacillati</taxon>
        <taxon>Actinomycetota</taxon>
        <taxon>Actinomycetes</taxon>
        <taxon>Micromonosporales</taxon>
        <taxon>Micromonosporaceae</taxon>
        <taxon>Micromonospora</taxon>
    </lineage>
</organism>
<dbReference type="RefSeq" id="WP_109803189.1">
    <property type="nucleotide sequence ID" value="NZ_QGKS01000263.1"/>
</dbReference>
<keyword evidence="4 9" id="KW-1003">Cell membrane</keyword>
<dbReference type="InterPro" id="IPR013525">
    <property type="entry name" value="ABC2_TM"/>
</dbReference>
<dbReference type="PROSITE" id="PS51012">
    <property type="entry name" value="ABC_TM2"/>
    <property type="match status" value="1"/>
</dbReference>
<evidence type="ECO:0000256" key="1">
    <source>
        <dbReference type="ARBA" id="ARBA00004429"/>
    </source>
</evidence>
<evidence type="ECO:0000256" key="7">
    <source>
        <dbReference type="ARBA" id="ARBA00022989"/>
    </source>
</evidence>
<evidence type="ECO:0000313" key="11">
    <source>
        <dbReference type="EMBL" id="PWR13424.1"/>
    </source>
</evidence>
<protein>
    <recommendedName>
        <fullName evidence="9">Transport permease protein</fullName>
    </recommendedName>
</protein>
<proteinExistence type="inferred from homology"/>
<keyword evidence="7 9" id="KW-1133">Transmembrane helix</keyword>
<evidence type="ECO:0000256" key="5">
    <source>
        <dbReference type="ARBA" id="ARBA00022519"/>
    </source>
</evidence>
<dbReference type="Pfam" id="PF01061">
    <property type="entry name" value="ABC2_membrane"/>
    <property type="match status" value="1"/>
</dbReference>
<keyword evidence="6 9" id="KW-0812">Transmembrane</keyword>
<evidence type="ECO:0000256" key="4">
    <source>
        <dbReference type="ARBA" id="ARBA00022475"/>
    </source>
</evidence>
<keyword evidence="3 9" id="KW-0813">Transport</keyword>
<dbReference type="GO" id="GO:0015920">
    <property type="term" value="P:lipopolysaccharide transport"/>
    <property type="evidence" value="ECO:0007669"/>
    <property type="project" value="TreeGrafter"/>
</dbReference>
<feature type="transmembrane region" description="Helical" evidence="9">
    <location>
        <begin position="171"/>
        <end position="195"/>
    </location>
</feature>
<dbReference type="InterPro" id="IPR047817">
    <property type="entry name" value="ABC2_TM_bact-type"/>
</dbReference>
<dbReference type="EMBL" id="QGKS01000263">
    <property type="protein sequence ID" value="PWR13424.1"/>
    <property type="molecule type" value="Genomic_DNA"/>
</dbReference>
<dbReference type="Proteomes" id="UP000246050">
    <property type="component" value="Unassembled WGS sequence"/>
</dbReference>
<comment type="similarity">
    <text evidence="2 9">Belongs to the ABC-2 integral membrane protein family.</text>
</comment>
<evidence type="ECO:0000313" key="12">
    <source>
        <dbReference type="Proteomes" id="UP000246050"/>
    </source>
</evidence>
<sequence length="301" mass="33381">MANTAVADPNSGVTRAQLAQRHGLRIAGERPPLAEYTRKLWAYRHFMTAYSRAKVASSFSNTQLGQLWQVLTPLTNAAVYYLIFGVIISQNRNVPNFIAYLCTGVFIFTFTQSAALQGTSAITGNLGLIRALQFPRAALPITVTLVQFQQLLMSMVVLAGIVLFTGEPITFRWLLIAPALVLQSIFNVGLTMIMARIGSKVTDLKQVMPFVLRTWLYGSGVLYSVKLFEDRLPGWAATALESNPILVYIELARYALLDSAYPEHIASSPLRLWTLAVTWAVAFGLGGFVYFWRGEEEYGRG</sequence>
<comment type="subcellular location">
    <subcellularLocation>
        <location evidence="1">Cell inner membrane</location>
        <topology evidence="1">Multi-pass membrane protein</topology>
    </subcellularLocation>
    <subcellularLocation>
        <location evidence="9">Cell membrane</location>
        <topology evidence="9">Multi-pass membrane protein</topology>
    </subcellularLocation>
</comment>
<keyword evidence="8 9" id="KW-0472">Membrane</keyword>